<dbReference type="AlphaFoldDB" id="A0A5P1FAP8"/>
<dbReference type="Gramene" id="ONK75242">
    <property type="protein sequence ID" value="ONK75242"/>
    <property type="gene ID" value="A4U43_C03F14840"/>
</dbReference>
<dbReference type="InterPro" id="IPR004864">
    <property type="entry name" value="LEA_2"/>
</dbReference>
<proteinExistence type="predicted"/>
<dbReference type="PANTHER" id="PTHR31234:SF4">
    <property type="entry name" value="EXPRESSED PROTEIN"/>
    <property type="match status" value="1"/>
</dbReference>
<keyword evidence="7" id="KW-1185">Reference proteome</keyword>
<dbReference type="OrthoDB" id="1917236at2759"/>
<dbReference type="InterPro" id="IPR044839">
    <property type="entry name" value="NDR1-like"/>
</dbReference>
<evidence type="ECO:0000256" key="1">
    <source>
        <dbReference type="ARBA" id="ARBA00004167"/>
    </source>
</evidence>
<name>A0A5P1FAP8_ASPOF</name>
<evidence type="ECO:0000256" key="2">
    <source>
        <dbReference type="ARBA" id="ARBA00022692"/>
    </source>
</evidence>
<comment type="subcellular location">
    <subcellularLocation>
        <location evidence="1">Membrane</location>
        <topology evidence="1">Single-pass membrane protein</topology>
    </subcellularLocation>
</comment>
<evidence type="ECO:0000313" key="7">
    <source>
        <dbReference type="Proteomes" id="UP000243459"/>
    </source>
</evidence>
<dbReference type="Gene3D" id="2.60.40.1820">
    <property type="match status" value="1"/>
</dbReference>
<evidence type="ECO:0000313" key="6">
    <source>
        <dbReference type="EMBL" id="ONK75242.1"/>
    </source>
</evidence>
<dbReference type="Pfam" id="PF03168">
    <property type="entry name" value="LEA_2"/>
    <property type="match status" value="1"/>
</dbReference>
<keyword evidence="4" id="KW-0472">Membrane</keyword>
<dbReference type="GO" id="GO:0098542">
    <property type="term" value="P:defense response to other organism"/>
    <property type="evidence" value="ECO:0007669"/>
    <property type="project" value="InterPro"/>
</dbReference>
<feature type="domain" description="Late embryogenesis abundant protein LEA-2 subgroup" evidence="5">
    <location>
        <begin position="79"/>
        <end position="173"/>
    </location>
</feature>
<accession>A0A5P1FAP8</accession>
<evidence type="ECO:0000256" key="3">
    <source>
        <dbReference type="ARBA" id="ARBA00022989"/>
    </source>
</evidence>
<sequence length="197" mass="22246">MSSSSKEPQLSNPLLAQSQNPTYGIPIQEPPQTYILLPYLRRRRLFPSDPAVSLSRLHLRHLSVSSHPNPKLDINLALTVKIRNRDFFSLDYNSIVVSIGYRGRRLGFVTSDGGKIRARGVSYVDAELDLDGIRVIKDAFYLIEDILKGSIPFETVTEVDGRLHVLFFDIPVDGRISCSVYVNPDNQTVVRQDCYPE</sequence>
<protein>
    <recommendedName>
        <fullName evidence="5">Late embryogenesis abundant protein LEA-2 subgroup domain-containing protein</fullName>
    </recommendedName>
</protein>
<evidence type="ECO:0000259" key="5">
    <source>
        <dbReference type="Pfam" id="PF03168"/>
    </source>
</evidence>
<dbReference type="SUPFAM" id="SSF117070">
    <property type="entry name" value="LEA14-like"/>
    <property type="match status" value="1"/>
</dbReference>
<keyword evidence="2" id="KW-0812">Transmembrane</keyword>
<dbReference type="GO" id="GO:0016020">
    <property type="term" value="C:membrane"/>
    <property type="evidence" value="ECO:0007669"/>
    <property type="project" value="UniProtKB-SubCell"/>
</dbReference>
<gene>
    <name evidence="6" type="ORF">A4U43_C03F14840</name>
</gene>
<dbReference type="Proteomes" id="UP000243459">
    <property type="component" value="Chromosome 3"/>
</dbReference>
<dbReference type="OMA" id="RVSCEVY"/>
<organism evidence="6 7">
    <name type="scientific">Asparagus officinalis</name>
    <name type="common">Garden asparagus</name>
    <dbReference type="NCBI Taxonomy" id="4686"/>
    <lineage>
        <taxon>Eukaryota</taxon>
        <taxon>Viridiplantae</taxon>
        <taxon>Streptophyta</taxon>
        <taxon>Embryophyta</taxon>
        <taxon>Tracheophyta</taxon>
        <taxon>Spermatophyta</taxon>
        <taxon>Magnoliopsida</taxon>
        <taxon>Liliopsida</taxon>
        <taxon>Asparagales</taxon>
        <taxon>Asparagaceae</taxon>
        <taxon>Asparagoideae</taxon>
        <taxon>Asparagus</taxon>
    </lineage>
</organism>
<evidence type="ECO:0000256" key="4">
    <source>
        <dbReference type="ARBA" id="ARBA00023136"/>
    </source>
</evidence>
<dbReference type="EMBL" id="CM007383">
    <property type="protein sequence ID" value="ONK75242.1"/>
    <property type="molecule type" value="Genomic_DNA"/>
</dbReference>
<keyword evidence="3" id="KW-1133">Transmembrane helix</keyword>
<dbReference type="PANTHER" id="PTHR31234">
    <property type="entry name" value="LATE EMBRYOGENESIS ABUNDANT (LEA) HYDROXYPROLINE-RICH GLYCOPROTEIN FAMILY"/>
    <property type="match status" value="1"/>
</dbReference>
<reference evidence="7" key="1">
    <citation type="journal article" date="2017" name="Nat. Commun.">
        <title>The asparagus genome sheds light on the origin and evolution of a young Y chromosome.</title>
        <authorList>
            <person name="Harkess A."/>
            <person name="Zhou J."/>
            <person name="Xu C."/>
            <person name="Bowers J.E."/>
            <person name="Van der Hulst R."/>
            <person name="Ayyampalayam S."/>
            <person name="Mercati F."/>
            <person name="Riccardi P."/>
            <person name="McKain M.R."/>
            <person name="Kakrana A."/>
            <person name="Tang H."/>
            <person name="Ray J."/>
            <person name="Groenendijk J."/>
            <person name="Arikit S."/>
            <person name="Mathioni S.M."/>
            <person name="Nakano M."/>
            <person name="Shan H."/>
            <person name="Telgmann-Rauber A."/>
            <person name="Kanno A."/>
            <person name="Yue Z."/>
            <person name="Chen H."/>
            <person name="Li W."/>
            <person name="Chen Y."/>
            <person name="Xu X."/>
            <person name="Zhang Y."/>
            <person name="Luo S."/>
            <person name="Chen H."/>
            <person name="Gao J."/>
            <person name="Mao Z."/>
            <person name="Pires J.C."/>
            <person name="Luo M."/>
            <person name="Kudrna D."/>
            <person name="Wing R.A."/>
            <person name="Meyers B.C."/>
            <person name="Yi K."/>
            <person name="Kong H."/>
            <person name="Lavrijsen P."/>
            <person name="Sunseri F."/>
            <person name="Falavigna A."/>
            <person name="Ye Y."/>
            <person name="Leebens-Mack J.H."/>
            <person name="Chen G."/>
        </authorList>
    </citation>
    <scope>NUCLEOTIDE SEQUENCE [LARGE SCALE GENOMIC DNA]</scope>
    <source>
        <strain evidence="7">cv. DH0086</strain>
    </source>
</reference>